<dbReference type="Proteomes" id="UP000298347">
    <property type="component" value="Unassembled WGS sequence"/>
</dbReference>
<protein>
    <submittedName>
        <fullName evidence="1">Head-tail adaptor protein</fullName>
    </submittedName>
</protein>
<keyword evidence="2" id="KW-1185">Reference proteome</keyword>
<dbReference type="InterPro" id="IPR038666">
    <property type="entry name" value="SSP1_head-tail_sf"/>
</dbReference>
<proteinExistence type="predicted"/>
<sequence length="114" mass="13171">MPKIARTSDLNERISFYEVVVTKTSAGVAVKKPAADVFYSCWAAVRTQMLSEVEKNLGTDLANNLRVIIRHQSEYEIQEEMFFSWNGKLYRVIAFNLDTYDKEWDTILAKEVIT</sequence>
<dbReference type="Gene3D" id="2.40.10.270">
    <property type="entry name" value="Bacteriophage SPP1 head-tail adaptor protein"/>
    <property type="match status" value="1"/>
</dbReference>
<reference evidence="1 2" key="1">
    <citation type="journal article" date="2015" name="Int. J. Syst. Evol. Microbiol.">
        <title>Sporolactobacillus shoreae sp. nov. and Sporolactobacillus spathodeae sp. nov., two spore-forming lactic acid bacteria isolated from tree barks in Thailand.</title>
        <authorList>
            <person name="Thamacharoensuk T."/>
            <person name="Kitahara M."/>
            <person name="Ohkuma M."/>
            <person name="Thongchul N."/>
            <person name="Tanasupawat S."/>
        </authorList>
    </citation>
    <scope>NUCLEOTIDE SEQUENCE [LARGE SCALE GENOMIC DNA]</scope>
    <source>
        <strain evidence="1 2">BK92</strain>
    </source>
</reference>
<dbReference type="InterPro" id="IPR008767">
    <property type="entry name" value="Phage_SPP1_head-tail_adaptor"/>
</dbReference>
<gene>
    <name evidence="1" type="ORF">E4665_17655</name>
</gene>
<dbReference type="OrthoDB" id="9808209at2"/>
<dbReference type="AlphaFoldDB" id="A0A4Z0GJX3"/>
<organism evidence="1 2">
    <name type="scientific">Sporolactobacillus shoreae</name>
    <dbReference type="NCBI Taxonomy" id="1465501"/>
    <lineage>
        <taxon>Bacteria</taxon>
        <taxon>Bacillati</taxon>
        <taxon>Bacillota</taxon>
        <taxon>Bacilli</taxon>
        <taxon>Bacillales</taxon>
        <taxon>Sporolactobacillaceae</taxon>
        <taxon>Sporolactobacillus</taxon>
    </lineage>
</organism>
<comment type="caution">
    <text evidence="1">The sequence shown here is derived from an EMBL/GenBank/DDBJ whole genome shotgun (WGS) entry which is preliminary data.</text>
</comment>
<dbReference type="NCBIfam" id="TIGR01563">
    <property type="entry name" value="gp16_SPP1"/>
    <property type="match status" value="1"/>
</dbReference>
<dbReference type="Pfam" id="PF05521">
    <property type="entry name" value="Phage_HCP"/>
    <property type="match status" value="1"/>
</dbReference>
<dbReference type="EMBL" id="SRJD01000041">
    <property type="protein sequence ID" value="TGA95711.1"/>
    <property type="molecule type" value="Genomic_DNA"/>
</dbReference>
<evidence type="ECO:0000313" key="2">
    <source>
        <dbReference type="Proteomes" id="UP000298347"/>
    </source>
</evidence>
<accession>A0A4Z0GJX3</accession>
<evidence type="ECO:0000313" key="1">
    <source>
        <dbReference type="EMBL" id="TGA95711.1"/>
    </source>
</evidence>
<dbReference type="RefSeq" id="WP_135350117.1">
    <property type="nucleotide sequence ID" value="NZ_SRJD01000041.1"/>
</dbReference>
<name>A0A4Z0GJX3_9BACL</name>